<evidence type="ECO:0000256" key="4">
    <source>
        <dbReference type="ARBA" id="ARBA00022448"/>
    </source>
</evidence>
<evidence type="ECO:0000313" key="9">
    <source>
        <dbReference type="EMBL" id="ELQ39125.1"/>
    </source>
</evidence>
<evidence type="ECO:0000256" key="7">
    <source>
        <dbReference type="ARBA" id="ARBA00023242"/>
    </source>
</evidence>
<dbReference type="PANTHER" id="PTHR10997:SF8">
    <property type="entry name" value="EXPORTIN-2"/>
    <property type="match status" value="1"/>
</dbReference>
<evidence type="ECO:0000256" key="1">
    <source>
        <dbReference type="ARBA" id="ARBA00004123"/>
    </source>
</evidence>
<dbReference type="InterPro" id="IPR005043">
    <property type="entry name" value="XPO2_C"/>
</dbReference>
<evidence type="ECO:0000256" key="6">
    <source>
        <dbReference type="ARBA" id="ARBA00022927"/>
    </source>
</evidence>
<dbReference type="AlphaFoldDB" id="A0AA97NZ90"/>
<evidence type="ECO:0000256" key="3">
    <source>
        <dbReference type="ARBA" id="ARBA00008669"/>
    </source>
</evidence>
<proteinExistence type="inferred from homology"/>
<dbReference type="GO" id="GO:0006606">
    <property type="term" value="P:protein import into nucleus"/>
    <property type="evidence" value="ECO:0007669"/>
    <property type="project" value="TreeGrafter"/>
</dbReference>
<gene>
    <name evidence="9" type="ORF">OOU_Y34scaffold00514g42</name>
</gene>
<dbReference type="GO" id="GO:0005635">
    <property type="term" value="C:nuclear envelope"/>
    <property type="evidence" value="ECO:0007669"/>
    <property type="project" value="TreeGrafter"/>
</dbReference>
<dbReference type="EMBL" id="JH793994">
    <property type="protein sequence ID" value="ELQ39125.1"/>
    <property type="molecule type" value="Genomic_DNA"/>
</dbReference>
<comment type="subcellular location">
    <subcellularLocation>
        <location evidence="2">Cytoplasm</location>
    </subcellularLocation>
    <subcellularLocation>
        <location evidence="1">Nucleus</location>
    </subcellularLocation>
</comment>
<dbReference type="Pfam" id="PF03378">
    <property type="entry name" value="CAS_CSE1"/>
    <property type="match status" value="1"/>
</dbReference>
<evidence type="ECO:0000259" key="8">
    <source>
        <dbReference type="PROSITE" id="PS50166"/>
    </source>
</evidence>
<protein>
    <submittedName>
        <fullName evidence="9">Importin alpha re-exporter</fullName>
    </submittedName>
</protein>
<keyword evidence="4" id="KW-0813">Transport</keyword>
<dbReference type="Pfam" id="PF08506">
    <property type="entry name" value="Cse1"/>
    <property type="match status" value="1"/>
</dbReference>
<evidence type="ECO:0000256" key="2">
    <source>
        <dbReference type="ARBA" id="ARBA00004496"/>
    </source>
</evidence>
<dbReference type="InterPro" id="IPR011989">
    <property type="entry name" value="ARM-like"/>
</dbReference>
<dbReference type="GO" id="GO:0005829">
    <property type="term" value="C:cytosol"/>
    <property type="evidence" value="ECO:0007669"/>
    <property type="project" value="TreeGrafter"/>
</dbReference>
<name>A0AA97NZ90_PYRO3</name>
<dbReference type="GO" id="GO:0005049">
    <property type="term" value="F:nuclear export signal receptor activity"/>
    <property type="evidence" value="ECO:0007669"/>
    <property type="project" value="TreeGrafter"/>
</dbReference>
<organism evidence="9">
    <name type="scientific">Pyricularia oryzae (strain Y34)</name>
    <name type="common">Rice blast fungus</name>
    <name type="synonym">Magnaporthe oryzae</name>
    <dbReference type="NCBI Taxonomy" id="1143189"/>
    <lineage>
        <taxon>Eukaryota</taxon>
        <taxon>Fungi</taxon>
        <taxon>Dikarya</taxon>
        <taxon>Ascomycota</taxon>
        <taxon>Pezizomycotina</taxon>
        <taxon>Sordariomycetes</taxon>
        <taxon>Sordariomycetidae</taxon>
        <taxon>Magnaporthales</taxon>
        <taxon>Pyriculariaceae</taxon>
        <taxon>Pyricularia</taxon>
    </lineage>
</organism>
<dbReference type="InterPro" id="IPR016024">
    <property type="entry name" value="ARM-type_fold"/>
</dbReference>
<comment type="similarity">
    <text evidence="3">Belongs to the XPO2/CSE1 family.</text>
</comment>
<dbReference type="PANTHER" id="PTHR10997">
    <property type="entry name" value="IMPORTIN-7, 8, 11"/>
    <property type="match status" value="1"/>
</dbReference>
<dbReference type="SMART" id="SM00913">
    <property type="entry name" value="IBN_N"/>
    <property type="match status" value="1"/>
</dbReference>
<keyword evidence="5" id="KW-0963">Cytoplasm</keyword>
<dbReference type="InterPro" id="IPR013713">
    <property type="entry name" value="XPO2_central"/>
</dbReference>
<dbReference type="Proteomes" id="UP000011086">
    <property type="component" value="Unassembled WGS sequence"/>
</dbReference>
<dbReference type="Gene3D" id="1.25.10.10">
    <property type="entry name" value="Leucine-rich Repeat Variant"/>
    <property type="match status" value="1"/>
</dbReference>
<keyword evidence="6" id="KW-0653">Protein transport</keyword>
<accession>A0AA97NZ90</accession>
<dbReference type="PROSITE" id="PS50166">
    <property type="entry name" value="IMPORTIN_B_NT"/>
    <property type="match status" value="1"/>
</dbReference>
<dbReference type="Pfam" id="PF03810">
    <property type="entry name" value="IBN_N"/>
    <property type="match status" value="1"/>
</dbReference>
<reference evidence="9" key="1">
    <citation type="journal article" date="2012" name="PLoS Genet.">
        <title>Comparative analysis of the genomes of two field isolates of the rice blast fungus Magnaporthe oryzae.</title>
        <authorList>
            <person name="Xue M."/>
            <person name="Yang J."/>
            <person name="Li Z."/>
            <person name="Hu S."/>
            <person name="Yao N."/>
            <person name="Dean R.A."/>
            <person name="Zhao W."/>
            <person name="Shen M."/>
            <person name="Zhang H."/>
            <person name="Li C."/>
            <person name="Liu L."/>
            <person name="Cao L."/>
            <person name="Xu X."/>
            <person name="Xing Y."/>
            <person name="Hsiang T."/>
            <person name="Zhang Z."/>
            <person name="Xu J.R."/>
            <person name="Peng Y.L."/>
        </authorList>
    </citation>
    <scope>NUCLEOTIDE SEQUENCE</scope>
    <source>
        <strain evidence="9">Y34</strain>
    </source>
</reference>
<dbReference type="InterPro" id="IPR001494">
    <property type="entry name" value="Importin-beta_N"/>
</dbReference>
<dbReference type="SUPFAM" id="SSF48371">
    <property type="entry name" value="ARM repeat"/>
    <property type="match status" value="1"/>
</dbReference>
<evidence type="ECO:0000256" key="5">
    <source>
        <dbReference type="ARBA" id="ARBA00022490"/>
    </source>
</evidence>
<dbReference type="GO" id="GO:0006611">
    <property type="term" value="P:protein export from nucleus"/>
    <property type="evidence" value="ECO:0007669"/>
    <property type="project" value="TreeGrafter"/>
</dbReference>
<dbReference type="GO" id="GO:0031267">
    <property type="term" value="F:small GTPase binding"/>
    <property type="evidence" value="ECO:0007669"/>
    <property type="project" value="InterPro"/>
</dbReference>
<feature type="domain" description="Importin N-terminal" evidence="8">
    <location>
        <begin position="103"/>
        <end position="176"/>
    </location>
</feature>
<keyword evidence="7" id="KW-0539">Nucleus</keyword>
<sequence length="1036" mass="115974">MFEQTCRRGRDGSHAIKTKLVGSKGQGSEVWEGIQADRGKKAKSGLRFCRQRKLAWPTVSAKPDLNYAIGPSHKSSPGKMAVVIGEVAQLLDATLDPQHHKKAEAALKIEERKPQFSLTLLQIVNSDALPSKTRLAAALCFKNFIRGNYVDEDGKYKLPEDEVATLKQELVGLMISSPPNIQAQLGDAISIIADSDFWERWQTLIPDLVSRLSTSDFKITNGVLEVAHSIFVRWRPLFSSNELYTEINHVLSHFGEPFLKLLDSTHQRIEAAKGDATQLKGWLQTMDLLVKILFDLSCQDLPPIIESNIASLCTLLQTYLSYSNTLLDGDDEEETVIEMVKSDICSVLTLYFSKFDDDFGNTAQEFIPAVWHLLSSIGMEKRYDGLVSKALQFLTTVAGNPRHAPHFNSETVIKEIVEKVVLPNISLRESDIEMFEDEPIEFIRRDLEGSDSDSRRRAATDFLRRLQENDDKLVTQVVGQYINHYLGQADWKSKDTAVYLYLSIAAKGAVTAARGVQTVNPHVNVVDFFQQHIAGDLIKDEGVEPISKVNAIKYLHNFRSQLTKEQWSGAIQPLIVNMASSNYVVYTYAVITVERVLFLTNEQGQHLFTRADIEPLAKDLLEHLFNLVEKDRSPTKMQENEFLMRCIMRVLIVIKDGAVPLLDTVLDRLISITNVIKQNPSNPRFYYYHFEAVGALIRYCAATDASKLEAKLWEPLSSILNEDVTEFVPYVFQLFAALLESSPNTVAPNNFLNLLKPVLSHTVWETRGNVPGCARFLSAIVPKVAEGIVAEGHLEAILGIFQRLLASKKTEPNAFDILEAIVGSFPASALDQYFGTIQSLLFKKFETDVPDSFKQRFVRFYHLVSARGVEAGFGADYFIKHAEALQAKVFVPLYLNYVLPVTAGFARPVDRKLGVISYTKTLCDSTAFAETYAKGWGFTCNHLLELLSNPPKVTTGAGDEFITEADVDDIGFGVGYTPLNTCKRGPRDDFPEITNVQTWVSEYMKSANQRTGGKLATFVQQRLEDASKAELAKYLS</sequence>